<keyword evidence="3 4" id="KW-0436">Ligase</keyword>
<comment type="cofactor">
    <cofactor evidence="3">
        <name>Mg(2+)</name>
        <dbReference type="ChEBI" id="CHEBI:18420"/>
    </cofactor>
</comment>
<comment type="similarity">
    <text evidence="3 4">In the C-terminal section; belongs to the PPC synthetase family.</text>
</comment>
<dbReference type="RefSeq" id="WP_057740497.1">
    <property type="nucleotide sequence ID" value="NZ_JQBW01000006.1"/>
</dbReference>
<comment type="pathway">
    <text evidence="3 4">Cofactor biosynthesis; coenzyme A biosynthesis; CoA from (R)-pantothenate: step 3/5.</text>
</comment>
<comment type="cofactor">
    <cofactor evidence="3">
        <name>FMN</name>
        <dbReference type="ChEBI" id="CHEBI:58210"/>
    </cofactor>
    <text evidence="3">Binds 1 FMN per subunit.</text>
</comment>
<dbReference type="PANTHER" id="PTHR14359:SF6">
    <property type="entry name" value="PHOSPHOPANTOTHENOYLCYSTEINE DECARBOXYLASE"/>
    <property type="match status" value="1"/>
</dbReference>
<evidence type="ECO:0000259" key="5">
    <source>
        <dbReference type="Pfam" id="PF02441"/>
    </source>
</evidence>
<dbReference type="UniPathway" id="UPA00241">
    <property type="reaction ID" value="UER00353"/>
</dbReference>
<dbReference type="GO" id="GO:0010181">
    <property type="term" value="F:FMN binding"/>
    <property type="evidence" value="ECO:0007669"/>
    <property type="project" value="UniProtKB-UniRule"/>
</dbReference>
<dbReference type="SUPFAM" id="SSF102645">
    <property type="entry name" value="CoaB-like"/>
    <property type="match status" value="1"/>
</dbReference>
<dbReference type="GO" id="GO:0015937">
    <property type="term" value="P:coenzyme A biosynthetic process"/>
    <property type="evidence" value="ECO:0007669"/>
    <property type="project" value="UniProtKB-UniRule"/>
</dbReference>
<feature type="region of interest" description="Phosphopantothenate--cysteine ligase" evidence="3">
    <location>
        <begin position="187"/>
        <end position="399"/>
    </location>
</feature>
<evidence type="ECO:0000313" key="8">
    <source>
        <dbReference type="Proteomes" id="UP000050934"/>
    </source>
</evidence>
<keyword evidence="3 4" id="KW-0285">Flavoprotein</keyword>
<keyword evidence="3" id="KW-0460">Magnesium</keyword>
<feature type="binding site" evidence="3">
    <location>
        <position position="323"/>
    </location>
    <ligand>
        <name>CTP</name>
        <dbReference type="ChEBI" id="CHEBI:37563"/>
    </ligand>
</feature>
<dbReference type="InterPro" id="IPR007085">
    <property type="entry name" value="DNA/pantothenate-metab_flavo_C"/>
</dbReference>
<protein>
    <recommendedName>
        <fullName evidence="3">Coenzyme A biosynthesis bifunctional protein CoaBC</fullName>
    </recommendedName>
    <alternativeName>
        <fullName evidence="3">DNA/pantothenate metabolism flavoprotein</fullName>
    </alternativeName>
    <alternativeName>
        <fullName evidence="3">Phosphopantothenoylcysteine synthetase/decarboxylase</fullName>
        <shortName evidence="3">PPCS-PPCDC</shortName>
    </alternativeName>
    <domain>
        <recommendedName>
            <fullName evidence="3">Phosphopantothenoylcysteine decarboxylase</fullName>
            <shortName evidence="3">PPC decarboxylase</shortName>
            <shortName evidence="3">PPC-DC</shortName>
            <ecNumber evidence="3">4.1.1.36</ecNumber>
        </recommendedName>
        <alternativeName>
            <fullName evidence="3">CoaC</fullName>
        </alternativeName>
    </domain>
    <domain>
        <recommendedName>
            <fullName evidence="3">Phosphopantothenate--cysteine ligase</fullName>
            <ecNumber evidence="3">6.3.2.5</ecNumber>
        </recommendedName>
        <alternativeName>
            <fullName evidence="3">CoaB</fullName>
        </alternativeName>
        <alternativeName>
            <fullName evidence="3">Phosphopantothenoylcysteine synthetase</fullName>
            <shortName evidence="3">PPC synthetase</shortName>
            <shortName evidence="3">PPC-S</shortName>
        </alternativeName>
    </domain>
</protein>
<dbReference type="PANTHER" id="PTHR14359">
    <property type="entry name" value="HOMO-OLIGOMERIC FLAVIN CONTAINING CYS DECARBOXYLASE FAMILY"/>
    <property type="match status" value="1"/>
</dbReference>
<feature type="domain" description="Flavoprotein" evidence="5">
    <location>
        <begin position="3"/>
        <end position="175"/>
    </location>
</feature>
<dbReference type="HAMAP" id="MF_02225">
    <property type="entry name" value="CoaBC"/>
    <property type="match status" value="1"/>
</dbReference>
<evidence type="ECO:0000256" key="2">
    <source>
        <dbReference type="ARBA" id="ARBA00023239"/>
    </source>
</evidence>
<dbReference type="Gene3D" id="3.40.50.10300">
    <property type="entry name" value="CoaB-like"/>
    <property type="match status" value="1"/>
</dbReference>
<dbReference type="EC" id="6.3.2.5" evidence="3"/>
<sequence length="399" mass="43229">MAHITIFVTGSIAAYKTVYLLRQLQKDGHQVRVAMTSAATKFVGVDTFASLTHQPVLTNLFDQNDGKIGHIELADWTDLAIVAPASADVIAKMANGIADDAVTSTLLAVHAPTIVVPAMNSHMWEKDATQRNLRLLKTDGYLVMDPAFGQLAEGYAGKGRFPEPNVIAQFVEKQLDSQEGPLAGRKILVTAGGTLEYIDPVRFIGNRSSGKMGLAIAKAALMMGANVTLIAGTMSVPVPENSRLQTIRVRTTEEMLEQVDQQFADCDALVMAAAIADFKPQQMADEKIKKHAGENTWTLHLSTTPDILKRMGEKKQSQLVIGFAAETQDLLTNAQHKLASKHADMIVANDVAKAGSGFGVDTNQVTILQPHQEPDAWPLLSKDAVAQRLMRLVVKELSK</sequence>
<dbReference type="Pfam" id="PF02441">
    <property type="entry name" value="Flavoprotein"/>
    <property type="match status" value="1"/>
</dbReference>
<keyword evidence="1 3" id="KW-0210">Decarboxylase</keyword>
<comment type="function">
    <text evidence="4">Catalyzes two steps in the biosynthesis of coenzyme A. In the first step cysteine is conjugated to 4'-phosphopantothenate to form 4-phosphopantothenoylcysteine, in the latter compound is decarboxylated to form 4'-phosphopantotheine.</text>
</comment>
<dbReference type="Gene3D" id="3.40.50.1950">
    <property type="entry name" value="Flavin prenyltransferase-like"/>
    <property type="match status" value="1"/>
</dbReference>
<comment type="catalytic activity">
    <reaction evidence="3 4">
        <text>N-[(R)-4-phosphopantothenoyl]-L-cysteine + H(+) = (R)-4'-phosphopantetheine + CO2</text>
        <dbReference type="Rhea" id="RHEA:16793"/>
        <dbReference type="ChEBI" id="CHEBI:15378"/>
        <dbReference type="ChEBI" id="CHEBI:16526"/>
        <dbReference type="ChEBI" id="CHEBI:59458"/>
        <dbReference type="ChEBI" id="CHEBI:61723"/>
        <dbReference type="EC" id="4.1.1.36"/>
    </reaction>
</comment>
<feature type="binding site" evidence="3">
    <location>
        <position position="287"/>
    </location>
    <ligand>
        <name>CTP</name>
        <dbReference type="ChEBI" id="CHEBI:37563"/>
    </ligand>
</feature>
<dbReference type="NCBIfam" id="TIGR00521">
    <property type="entry name" value="coaBC_dfp"/>
    <property type="match status" value="1"/>
</dbReference>
<feature type="binding site" evidence="3">
    <location>
        <begin position="305"/>
        <end position="308"/>
    </location>
    <ligand>
        <name>CTP</name>
        <dbReference type="ChEBI" id="CHEBI:37563"/>
    </ligand>
</feature>
<evidence type="ECO:0000256" key="1">
    <source>
        <dbReference type="ARBA" id="ARBA00022793"/>
    </source>
</evidence>
<organism evidence="7 8">
    <name type="scientific">Limosilactobacillus secaliphilus</name>
    <dbReference type="NCBI Taxonomy" id="396268"/>
    <lineage>
        <taxon>Bacteria</taxon>
        <taxon>Bacillati</taxon>
        <taxon>Bacillota</taxon>
        <taxon>Bacilli</taxon>
        <taxon>Lactobacillales</taxon>
        <taxon>Lactobacillaceae</taxon>
        <taxon>Limosilactobacillus</taxon>
    </lineage>
</organism>
<dbReference type="Proteomes" id="UP000050934">
    <property type="component" value="Unassembled WGS sequence"/>
</dbReference>
<feature type="domain" description="DNA/pantothenate metabolism flavoprotein C-terminal" evidence="6">
    <location>
        <begin position="182"/>
        <end position="395"/>
    </location>
</feature>
<keyword evidence="3" id="KW-0511">Multifunctional enzyme</keyword>
<feature type="binding site" evidence="3">
    <location>
        <position position="277"/>
    </location>
    <ligand>
        <name>CTP</name>
        <dbReference type="ChEBI" id="CHEBI:37563"/>
    </ligand>
</feature>
<dbReference type="InterPro" id="IPR005252">
    <property type="entry name" value="CoaBC"/>
</dbReference>
<dbReference type="InterPro" id="IPR036551">
    <property type="entry name" value="Flavin_trans-like"/>
</dbReference>
<gene>
    <name evidence="3" type="primary">coaBC</name>
    <name evidence="7" type="ORF">IV45_GL000145</name>
</gene>
<feature type="binding site" evidence="3">
    <location>
        <position position="341"/>
    </location>
    <ligand>
        <name>CTP</name>
        <dbReference type="ChEBI" id="CHEBI:37563"/>
    </ligand>
</feature>
<proteinExistence type="inferred from homology"/>
<dbReference type="InterPro" id="IPR003382">
    <property type="entry name" value="Flavoprotein"/>
</dbReference>
<accession>A0A0R2IAZ6</accession>
<feature type="binding site" evidence="3">
    <location>
        <position position="337"/>
    </location>
    <ligand>
        <name>CTP</name>
        <dbReference type="ChEBI" id="CHEBI:37563"/>
    </ligand>
</feature>
<reference evidence="7 8" key="1">
    <citation type="journal article" date="2015" name="Genome Announc.">
        <title>Expanding the biotechnology potential of lactobacilli through comparative genomics of 213 strains and associated genera.</title>
        <authorList>
            <person name="Sun Z."/>
            <person name="Harris H.M."/>
            <person name="McCann A."/>
            <person name="Guo C."/>
            <person name="Argimon S."/>
            <person name="Zhang W."/>
            <person name="Yang X."/>
            <person name="Jeffery I.B."/>
            <person name="Cooney J.C."/>
            <person name="Kagawa T.F."/>
            <person name="Liu W."/>
            <person name="Song Y."/>
            <person name="Salvetti E."/>
            <person name="Wrobel A."/>
            <person name="Rasinkangas P."/>
            <person name="Parkhill J."/>
            <person name="Rea M.C."/>
            <person name="O'Sullivan O."/>
            <person name="Ritari J."/>
            <person name="Douillard F.P."/>
            <person name="Paul Ross R."/>
            <person name="Yang R."/>
            <person name="Briner A.E."/>
            <person name="Felis G.E."/>
            <person name="de Vos W.M."/>
            <person name="Barrangou R."/>
            <person name="Klaenhammer T.R."/>
            <person name="Caufield P.W."/>
            <person name="Cui Y."/>
            <person name="Zhang H."/>
            <person name="O'Toole P.W."/>
        </authorList>
    </citation>
    <scope>NUCLEOTIDE SEQUENCE [LARGE SCALE GENOMIC DNA]</scope>
    <source>
        <strain evidence="7 8">DSM 17896</strain>
    </source>
</reference>
<keyword evidence="3 4" id="KW-0288">FMN</keyword>
<dbReference type="AlphaFoldDB" id="A0A0R2IAZ6"/>
<evidence type="ECO:0000259" key="6">
    <source>
        <dbReference type="Pfam" id="PF04127"/>
    </source>
</evidence>
<comment type="catalytic activity">
    <reaction evidence="3 4">
        <text>(R)-4'-phosphopantothenate + L-cysteine + CTP = N-[(R)-4-phosphopantothenoyl]-L-cysteine + CMP + diphosphate + H(+)</text>
        <dbReference type="Rhea" id="RHEA:19397"/>
        <dbReference type="ChEBI" id="CHEBI:10986"/>
        <dbReference type="ChEBI" id="CHEBI:15378"/>
        <dbReference type="ChEBI" id="CHEBI:33019"/>
        <dbReference type="ChEBI" id="CHEBI:35235"/>
        <dbReference type="ChEBI" id="CHEBI:37563"/>
        <dbReference type="ChEBI" id="CHEBI:59458"/>
        <dbReference type="ChEBI" id="CHEBI:60377"/>
        <dbReference type="EC" id="6.3.2.5"/>
    </reaction>
</comment>
<feature type="region of interest" description="Phosphopantothenoylcysteine decarboxylase" evidence="3">
    <location>
        <begin position="1"/>
        <end position="186"/>
    </location>
</feature>
<dbReference type="GO" id="GO:0004633">
    <property type="term" value="F:phosphopantothenoylcysteine decarboxylase activity"/>
    <property type="evidence" value="ECO:0007669"/>
    <property type="project" value="UniProtKB-UniRule"/>
</dbReference>
<dbReference type="SUPFAM" id="SSF52507">
    <property type="entry name" value="Homo-oligomeric flavin-containing Cys decarboxylases, HFCD"/>
    <property type="match status" value="1"/>
</dbReference>
<dbReference type="GO" id="GO:0071513">
    <property type="term" value="C:phosphopantothenoylcysteine decarboxylase complex"/>
    <property type="evidence" value="ECO:0007669"/>
    <property type="project" value="TreeGrafter"/>
</dbReference>
<dbReference type="GO" id="GO:0004632">
    <property type="term" value="F:phosphopantothenate--cysteine ligase activity"/>
    <property type="evidence" value="ECO:0007669"/>
    <property type="project" value="UniProtKB-UniRule"/>
</dbReference>
<dbReference type="PATRIC" id="fig|396268.3.peg.144"/>
<dbReference type="EMBL" id="JQBW01000006">
    <property type="protein sequence ID" value="KRN59108.1"/>
    <property type="molecule type" value="Genomic_DNA"/>
</dbReference>
<dbReference type="EC" id="4.1.1.36" evidence="3"/>
<comment type="function">
    <text evidence="3">Catalyzes two sequential steps in the biosynthesis of coenzyme A. In the first step cysteine is conjugated to 4'-phosphopantothenate to form 4-phosphopantothenoylcysteine. In the second step the latter compound is decarboxylated to form 4'-phosphopantotheine.</text>
</comment>
<comment type="caution">
    <text evidence="7">The sequence shown here is derived from an EMBL/GenBank/DDBJ whole genome shotgun (WGS) entry which is preliminary data.</text>
</comment>
<comment type="pathway">
    <text evidence="3 4">Cofactor biosynthesis; coenzyme A biosynthesis; CoA from (R)-pantothenate: step 2/5.</text>
</comment>
<comment type="similarity">
    <text evidence="3 4">In the N-terminal section; belongs to the HFCD (homo-oligomeric flavin containing Cys decarboxylase) superfamily.</text>
</comment>
<dbReference type="STRING" id="396268.IV45_GL000145"/>
<dbReference type="GO" id="GO:0046872">
    <property type="term" value="F:metal ion binding"/>
    <property type="evidence" value="ECO:0007669"/>
    <property type="project" value="UniProtKB-KW"/>
</dbReference>
<evidence type="ECO:0000256" key="3">
    <source>
        <dbReference type="HAMAP-Rule" id="MF_02225"/>
    </source>
</evidence>
<keyword evidence="2 3" id="KW-0456">Lyase</keyword>
<dbReference type="OrthoDB" id="9802554at2"/>
<keyword evidence="8" id="KW-1185">Reference proteome</keyword>
<dbReference type="GO" id="GO:0015941">
    <property type="term" value="P:pantothenate catabolic process"/>
    <property type="evidence" value="ECO:0007669"/>
    <property type="project" value="InterPro"/>
</dbReference>
<dbReference type="Pfam" id="PF04127">
    <property type="entry name" value="DFP"/>
    <property type="match status" value="1"/>
</dbReference>
<keyword evidence="3" id="KW-0479">Metal-binding</keyword>
<evidence type="ECO:0000313" key="7">
    <source>
        <dbReference type="EMBL" id="KRN59108.1"/>
    </source>
</evidence>
<dbReference type="InterPro" id="IPR035929">
    <property type="entry name" value="CoaB-like_sf"/>
</dbReference>
<comment type="caution">
    <text evidence="3">Lacks conserved residue(s) required for the propagation of feature annotation.</text>
</comment>
<name>A0A0R2IAZ6_9LACO</name>
<evidence type="ECO:0000256" key="4">
    <source>
        <dbReference type="RuleBase" id="RU364078"/>
    </source>
</evidence>